<name>A0A8D8VRA7_9HEMI</name>
<evidence type="ECO:0000313" key="2">
    <source>
        <dbReference type="EMBL" id="CAG6631683.1"/>
    </source>
</evidence>
<organism evidence="2">
    <name type="scientific">Cacopsylla melanoneura</name>
    <dbReference type="NCBI Taxonomy" id="428564"/>
    <lineage>
        <taxon>Eukaryota</taxon>
        <taxon>Metazoa</taxon>
        <taxon>Ecdysozoa</taxon>
        <taxon>Arthropoda</taxon>
        <taxon>Hexapoda</taxon>
        <taxon>Insecta</taxon>
        <taxon>Pterygota</taxon>
        <taxon>Neoptera</taxon>
        <taxon>Paraneoptera</taxon>
        <taxon>Hemiptera</taxon>
        <taxon>Sternorrhyncha</taxon>
        <taxon>Psylloidea</taxon>
        <taxon>Psyllidae</taxon>
        <taxon>Psyllinae</taxon>
        <taxon>Cacopsylla</taxon>
    </lineage>
</organism>
<feature type="chain" id="PRO_5035703602" evidence="1">
    <location>
        <begin position="23"/>
        <end position="439"/>
    </location>
</feature>
<dbReference type="AlphaFoldDB" id="A0A8D8VRA7"/>
<dbReference type="EMBL" id="HBUF01077652">
    <property type="protein sequence ID" value="CAG6631683.1"/>
    <property type="molecule type" value="Transcribed_RNA"/>
</dbReference>
<protein>
    <submittedName>
        <fullName evidence="2">Uncharacterized protein</fullName>
    </submittedName>
</protein>
<evidence type="ECO:0000256" key="1">
    <source>
        <dbReference type="SAM" id="SignalP"/>
    </source>
</evidence>
<dbReference type="EMBL" id="HBUF01077653">
    <property type="protein sequence ID" value="CAG6631684.1"/>
    <property type="molecule type" value="Transcribed_RNA"/>
</dbReference>
<accession>A0A8D8VRA7</accession>
<proteinExistence type="predicted"/>
<keyword evidence="1" id="KW-0732">Signal</keyword>
<sequence>MQSQSNWILLVLCYFQSKGTFGARTFSPWELKDVWFKMEQKNKEKFNFDSIVREQLEKERQELAYDENGEVKLIRHTYTTHKSTTFYGPYYMYKGKVYKRKSYTKEPTVRSNVYVTRKSFSRRNITPALTKKYFPQYKPWSSTSYMNKSTFYGPYYMYKGTLFSRKHYTKEPTIRPAPTNITSWKRGDSWYSSSWKRGWSNSSWKKGWSNSSWKKGSGNWQKWTTIPWYNRTTIPWYNRTTSYGPFFMFKGRVVSRGRWTPDPTERLPPWMRTKLTFKWTGVYPFTTRYWSRVPPPDYVRRRPAIDRVREDVSFEKNHISNPSLFSDLEISNETSSDIEANAYIEKNWNMDNYQDSEMYITLKPTIRQTYKHGFLFGKYPTVDWTNSFQDLGFMQEIRNKHQQEWTLEMLRFSFDPNYSTTPIVRPPWIPHSEVERYYA</sequence>
<feature type="signal peptide" evidence="1">
    <location>
        <begin position="1"/>
        <end position="22"/>
    </location>
</feature>
<reference evidence="2" key="1">
    <citation type="submission" date="2021-05" db="EMBL/GenBank/DDBJ databases">
        <authorList>
            <person name="Alioto T."/>
            <person name="Alioto T."/>
            <person name="Gomez Garrido J."/>
        </authorList>
    </citation>
    <scope>NUCLEOTIDE SEQUENCE</scope>
</reference>